<comment type="catalytic activity">
    <reaction evidence="10">
        <text>fluoride(in) = fluoride(out)</text>
        <dbReference type="Rhea" id="RHEA:76159"/>
        <dbReference type="ChEBI" id="CHEBI:17051"/>
    </reaction>
    <physiologicalReaction direction="left-to-right" evidence="10">
        <dbReference type="Rhea" id="RHEA:76160"/>
    </physiologicalReaction>
</comment>
<reference evidence="12" key="1">
    <citation type="journal article" date="2020" name="mSystems">
        <title>Genome- and Community-Level Interaction Insights into Carbon Utilization and Element Cycling Functions of Hydrothermarchaeota in Hydrothermal Sediment.</title>
        <authorList>
            <person name="Zhou Z."/>
            <person name="Liu Y."/>
            <person name="Xu W."/>
            <person name="Pan J."/>
            <person name="Luo Z.H."/>
            <person name="Li M."/>
        </authorList>
    </citation>
    <scope>NUCLEOTIDE SEQUENCE [LARGE SCALE GENOMIC DNA]</scope>
    <source>
        <strain evidence="12">SpSt-1257</strain>
    </source>
</reference>
<keyword evidence="6 11" id="KW-0406">Ion transport</keyword>
<dbReference type="InterPro" id="IPR003691">
    <property type="entry name" value="FluC"/>
</dbReference>
<keyword evidence="8 11" id="KW-0407">Ion channel</keyword>
<gene>
    <name evidence="11 12" type="primary">crcB</name>
    <name evidence="11" type="synonym">fluC</name>
    <name evidence="12" type="ORF">ENO34_02885</name>
</gene>
<evidence type="ECO:0000256" key="3">
    <source>
        <dbReference type="ARBA" id="ARBA00022519"/>
    </source>
</evidence>
<feature type="transmembrane region" description="Helical" evidence="11">
    <location>
        <begin position="63"/>
        <end position="83"/>
    </location>
</feature>
<evidence type="ECO:0000256" key="9">
    <source>
        <dbReference type="ARBA" id="ARBA00035120"/>
    </source>
</evidence>
<name>A0A831YDN9_9AQUI</name>
<comment type="activity regulation">
    <text evidence="11">Na(+) is not transported, but it plays an essential structural role and its presence is essential for fluoride channel function.</text>
</comment>
<keyword evidence="2 11" id="KW-1003">Cell membrane</keyword>
<protein>
    <recommendedName>
        <fullName evidence="11">Fluoride-specific ion channel FluC</fullName>
    </recommendedName>
</protein>
<dbReference type="GO" id="GO:0005886">
    <property type="term" value="C:plasma membrane"/>
    <property type="evidence" value="ECO:0007669"/>
    <property type="project" value="UniProtKB-SubCell"/>
</dbReference>
<evidence type="ECO:0000313" key="12">
    <source>
        <dbReference type="EMBL" id="HEV09328.1"/>
    </source>
</evidence>
<dbReference type="PANTHER" id="PTHR28259:SF1">
    <property type="entry name" value="FLUORIDE EXPORT PROTEIN 1-RELATED"/>
    <property type="match status" value="1"/>
</dbReference>
<sequence length="126" mass="13722">MDKYLVLAFGGAVGTISRYLVGVYSAKLLGTNFPYGTLIVNVLGSFIIGFFMIIFLEKLSLDPIWRLFVAVGFCGGFTTMSSFSFETLMLLSDGEYLKAFLNVFLNVFLSLGSAFLGIVLARSLGV</sequence>
<dbReference type="GO" id="GO:0140114">
    <property type="term" value="P:cellular detoxification of fluoride"/>
    <property type="evidence" value="ECO:0007669"/>
    <property type="project" value="UniProtKB-UniRule"/>
</dbReference>
<keyword evidence="11" id="KW-0479">Metal-binding</keyword>
<evidence type="ECO:0000256" key="6">
    <source>
        <dbReference type="ARBA" id="ARBA00023065"/>
    </source>
</evidence>
<organism evidence="12">
    <name type="scientific">Sulfurihydrogenibium azorense</name>
    <dbReference type="NCBI Taxonomy" id="309806"/>
    <lineage>
        <taxon>Bacteria</taxon>
        <taxon>Pseudomonadati</taxon>
        <taxon>Aquificota</taxon>
        <taxon>Aquificia</taxon>
        <taxon>Aquificales</taxon>
        <taxon>Hydrogenothermaceae</taxon>
        <taxon>Sulfurihydrogenibium</taxon>
    </lineage>
</organism>
<evidence type="ECO:0000256" key="8">
    <source>
        <dbReference type="ARBA" id="ARBA00023303"/>
    </source>
</evidence>
<keyword evidence="11" id="KW-0915">Sodium</keyword>
<feature type="binding site" evidence="11">
    <location>
        <position position="78"/>
    </location>
    <ligand>
        <name>Na(+)</name>
        <dbReference type="ChEBI" id="CHEBI:29101"/>
        <note>structural</note>
    </ligand>
</feature>
<evidence type="ECO:0000256" key="1">
    <source>
        <dbReference type="ARBA" id="ARBA00004651"/>
    </source>
</evidence>
<evidence type="ECO:0000256" key="11">
    <source>
        <dbReference type="HAMAP-Rule" id="MF_00454"/>
    </source>
</evidence>
<dbReference type="Proteomes" id="UP000885621">
    <property type="component" value="Unassembled WGS sequence"/>
</dbReference>
<keyword evidence="5 11" id="KW-1133">Transmembrane helix</keyword>
<dbReference type="NCBIfam" id="TIGR00494">
    <property type="entry name" value="crcB"/>
    <property type="match status" value="1"/>
</dbReference>
<feature type="binding site" evidence="11">
    <location>
        <position position="75"/>
    </location>
    <ligand>
        <name>Na(+)</name>
        <dbReference type="ChEBI" id="CHEBI:29101"/>
        <note>structural</note>
    </ligand>
</feature>
<evidence type="ECO:0000256" key="2">
    <source>
        <dbReference type="ARBA" id="ARBA00022475"/>
    </source>
</evidence>
<comment type="similarity">
    <text evidence="9 11">Belongs to the fluoride channel Fluc/FEX (TC 1.A.43) family.</text>
</comment>
<evidence type="ECO:0000256" key="10">
    <source>
        <dbReference type="ARBA" id="ARBA00035585"/>
    </source>
</evidence>
<dbReference type="PANTHER" id="PTHR28259">
    <property type="entry name" value="FLUORIDE EXPORT PROTEIN 1-RELATED"/>
    <property type="match status" value="1"/>
</dbReference>
<comment type="caution">
    <text evidence="12">The sequence shown here is derived from an EMBL/GenBank/DDBJ whole genome shotgun (WGS) entry which is preliminary data.</text>
</comment>
<dbReference type="GO" id="GO:0062054">
    <property type="term" value="F:fluoride channel activity"/>
    <property type="evidence" value="ECO:0007669"/>
    <property type="project" value="UniProtKB-UniRule"/>
</dbReference>
<dbReference type="HAMAP" id="MF_00454">
    <property type="entry name" value="FluC"/>
    <property type="match status" value="1"/>
</dbReference>
<evidence type="ECO:0000256" key="7">
    <source>
        <dbReference type="ARBA" id="ARBA00023136"/>
    </source>
</evidence>
<feature type="transmembrane region" description="Helical" evidence="11">
    <location>
        <begin position="35"/>
        <end position="56"/>
    </location>
</feature>
<dbReference type="GO" id="GO:0046872">
    <property type="term" value="F:metal ion binding"/>
    <property type="evidence" value="ECO:0007669"/>
    <property type="project" value="UniProtKB-KW"/>
</dbReference>
<evidence type="ECO:0000256" key="4">
    <source>
        <dbReference type="ARBA" id="ARBA00022692"/>
    </source>
</evidence>
<keyword evidence="3" id="KW-0997">Cell inner membrane</keyword>
<accession>A0A831YDN9</accession>
<keyword evidence="11" id="KW-0813">Transport</keyword>
<feature type="transmembrane region" description="Helical" evidence="11">
    <location>
        <begin position="103"/>
        <end position="121"/>
    </location>
</feature>
<dbReference type="EMBL" id="DSFC01000163">
    <property type="protein sequence ID" value="HEV09328.1"/>
    <property type="molecule type" value="Genomic_DNA"/>
</dbReference>
<keyword evidence="7 11" id="KW-0472">Membrane</keyword>
<dbReference type="AlphaFoldDB" id="A0A831YDN9"/>
<keyword evidence="4 11" id="KW-0812">Transmembrane</keyword>
<evidence type="ECO:0000256" key="5">
    <source>
        <dbReference type="ARBA" id="ARBA00022989"/>
    </source>
</evidence>
<dbReference type="Pfam" id="PF02537">
    <property type="entry name" value="CRCB"/>
    <property type="match status" value="1"/>
</dbReference>
<proteinExistence type="inferred from homology"/>
<comment type="subcellular location">
    <subcellularLocation>
        <location evidence="1 11">Cell membrane</location>
        <topology evidence="1 11">Multi-pass membrane protein</topology>
    </subcellularLocation>
</comment>
<comment type="function">
    <text evidence="11">Fluoride-specific ion channel. Important for reducing fluoride concentration in the cell, thus reducing its toxicity.</text>
</comment>